<reference evidence="3" key="1">
    <citation type="journal article" date="2021" name="Nat. Commun.">
        <title>Genetic determinants of endophytism in the Arabidopsis root mycobiome.</title>
        <authorList>
            <person name="Mesny F."/>
            <person name="Miyauchi S."/>
            <person name="Thiergart T."/>
            <person name="Pickel B."/>
            <person name="Atanasova L."/>
            <person name="Karlsson M."/>
            <person name="Huettel B."/>
            <person name="Barry K.W."/>
            <person name="Haridas S."/>
            <person name="Chen C."/>
            <person name="Bauer D."/>
            <person name="Andreopoulos W."/>
            <person name="Pangilinan J."/>
            <person name="LaButti K."/>
            <person name="Riley R."/>
            <person name="Lipzen A."/>
            <person name="Clum A."/>
            <person name="Drula E."/>
            <person name="Henrissat B."/>
            <person name="Kohler A."/>
            <person name="Grigoriev I.V."/>
            <person name="Martin F.M."/>
            <person name="Hacquard S."/>
        </authorList>
    </citation>
    <scope>NUCLEOTIDE SEQUENCE</scope>
    <source>
        <strain evidence="3">MPI-CAGE-AT-0021</strain>
    </source>
</reference>
<comment type="caution">
    <text evidence="3">The sequence shown here is derived from an EMBL/GenBank/DDBJ whole genome shotgun (WGS) entry which is preliminary data.</text>
</comment>
<sequence length="219" mass="23709">MVLSTTCALFLLGTSWGWPGEEQGYHVEQLAESKGMPLLGAGGTKSWTTSPVPQRRGRKPSWMIGGLETTPMPDIVLGGFKATFSCKKAIVVDPDSISSGRSNKLPGPRVLGGKVLSSKCRQMRRMCLVNVAKPVCVSLCAWAIKDHFPHGVAGHLFRSLEPREVPLQCATGSREAAIETLIGSQTTIIFEDQMAEFNNPKTSRDGGEMLVEEAILPTR</sequence>
<evidence type="ECO:0000313" key="3">
    <source>
        <dbReference type="EMBL" id="KAH7133431.1"/>
    </source>
</evidence>
<organism evidence="3 4">
    <name type="scientific">Dactylonectria estremocensis</name>
    <dbReference type="NCBI Taxonomy" id="1079267"/>
    <lineage>
        <taxon>Eukaryota</taxon>
        <taxon>Fungi</taxon>
        <taxon>Dikarya</taxon>
        <taxon>Ascomycota</taxon>
        <taxon>Pezizomycotina</taxon>
        <taxon>Sordariomycetes</taxon>
        <taxon>Hypocreomycetidae</taxon>
        <taxon>Hypocreales</taxon>
        <taxon>Nectriaceae</taxon>
        <taxon>Dactylonectria</taxon>
    </lineage>
</organism>
<proteinExistence type="predicted"/>
<evidence type="ECO:0000313" key="4">
    <source>
        <dbReference type="Proteomes" id="UP000717696"/>
    </source>
</evidence>
<keyword evidence="2" id="KW-0732">Signal</keyword>
<gene>
    <name evidence="3" type="ORF">B0J13DRAFT_642019</name>
</gene>
<feature type="chain" id="PRO_5040334791" evidence="2">
    <location>
        <begin position="18"/>
        <end position="219"/>
    </location>
</feature>
<dbReference type="Proteomes" id="UP000717696">
    <property type="component" value="Unassembled WGS sequence"/>
</dbReference>
<name>A0A9P9EA62_9HYPO</name>
<feature type="signal peptide" evidence="2">
    <location>
        <begin position="1"/>
        <end position="17"/>
    </location>
</feature>
<evidence type="ECO:0000256" key="1">
    <source>
        <dbReference type="SAM" id="MobiDB-lite"/>
    </source>
</evidence>
<dbReference type="AlphaFoldDB" id="A0A9P9EA62"/>
<feature type="region of interest" description="Disordered" evidence="1">
    <location>
        <begin position="42"/>
        <end position="61"/>
    </location>
</feature>
<evidence type="ECO:0000256" key="2">
    <source>
        <dbReference type="SAM" id="SignalP"/>
    </source>
</evidence>
<protein>
    <submittedName>
        <fullName evidence="3">Uncharacterized protein</fullName>
    </submittedName>
</protein>
<dbReference type="EMBL" id="JAGMUU010000018">
    <property type="protein sequence ID" value="KAH7133431.1"/>
    <property type="molecule type" value="Genomic_DNA"/>
</dbReference>
<accession>A0A9P9EA62</accession>
<keyword evidence="4" id="KW-1185">Reference proteome</keyword>